<keyword evidence="3" id="KW-1185">Reference proteome</keyword>
<evidence type="ECO:0000313" key="2">
    <source>
        <dbReference type="EMBL" id="CAH2251369.1"/>
    </source>
</evidence>
<protein>
    <recommendedName>
        <fullName evidence="1">Endonuclease/exonuclease/phosphatase domain-containing protein</fullName>
    </recommendedName>
</protein>
<dbReference type="InterPro" id="IPR005135">
    <property type="entry name" value="Endo/exonuclease/phosphatase"/>
</dbReference>
<dbReference type="InterPro" id="IPR036691">
    <property type="entry name" value="Endo/exonu/phosph_ase_sf"/>
</dbReference>
<evidence type="ECO:0000313" key="3">
    <source>
        <dbReference type="Proteomes" id="UP001295444"/>
    </source>
</evidence>
<dbReference type="GO" id="GO:0003824">
    <property type="term" value="F:catalytic activity"/>
    <property type="evidence" value="ECO:0007669"/>
    <property type="project" value="InterPro"/>
</dbReference>
<proteinExistence type="predicted"/>
<dbReference type="SUPFAM" id="SSF56219">
    <property type="entry name" value="DNase I-like"/>
    <property type="match status" value="1"/>
</dbReference>
<dbReference type="AlphaFoldDB" id="A0AAD1RFH2"/>
<dbReference type="EMBL" id="OW240913">
    <property type="protein sequence ID" value="CAH2251369.1"/>
    <property type="molecule type" value="Genomic_DNA"/>
</dbReference>
<dbReference type="Gene3D" id="3.60.10.10">
    <property type="entry name" value="Endonuclease/exonuclease/phosphatase"/>
    <property type="match status" value="1"/>
</dbReference>
<sequence length="131" mass="15019">MADPNGRYVFLKGTIADRNYTFASPYAPNTNQHRFIARTLKMLDRFREGLLVVAGDLNVPLELRWDTSKGHSAHSDTCRRVTKDALHEAGLADTRRVLHPEEKDFSYYSTAHRGYSCLDHVLVSQEYLHLL</sequence>
<name>A0AAD1RFH2_PELCU</name>
<evidence type="ECO:0000259" key="1">
    <source>
        <dbReference type="Pfam" id="PF03372"/>
    </source>
</evidence>
<dbReference type="Pfam" id="PF03372">
    <property type="entry name" value="Exo_endo_phos"/>
    <property type="match status" value="1"/>
</dbReference>
<organism evidence="2 3">
    <name type="scientific">Pelobates cultripes</name>
    <name type="common">Western spadefoot toad</name>
    <dbReference type="NCBI Taxonomy" id="61616"/>
    <lineage>
        <taxon>Eukaryota</taxon>
        <taxon>Metazoa</taxon>
        <taxon>Chordata</taxon>
        <taxon>Craniata</taxon>
        <taxon>Vertebrata</taxon>
        <taxon>Euteleostomi</taxon>
        <taxon>Amphibia</taxon>
        <taxon>Batrachia</taxon>
        <taxon>Anura</taxon>
        <taxon>Pelobatoidea</taxon>
        <taxon>Pelobatidae</taxon>
        <taxon>Pelobates</taxon>
    </lineage>
</organism>
<feature type="domain" description="Endonuclease/exonuclease/phosphatase" evidence="1">
    <location>
        <begin position="20"/>
        <end position="125"/>
    </location>
</feature>
<gene>
    <name evidence="2" type="ORF">PECUL_23A043004</name>
</gene>
<accession>A0AAD1RFH2</accession>
<dbReference type="Proteomes" id="UP001295444">
    <property type="component" value="Chromosome 02"/>
</dbReference>
<reference evidence="2" key="1">
    <citation type="submission" date="2022-03" db="EMBL/GenBank/DDBJ databases">
        <authorList>
            <person name="Alioto T."/>
            <person name="Alioto T."/>
            <person name="Gomez Garrido J."/>
        </authorList>
    </citation>
    <scope>NUCLEOTIDE SEQUENCE</scope>
</reference>